<proteinExistence type="predicted"/>
<feature type="region of interest" description="Disordered" evidence="1">
    <location>
        <begin position="25"/>
        <end position="73"/>
    </location>
</feature>
<keyword evidence="2" id="KW-0732">Signal</keyword>
<dbReference type="Proteomes" id="UP000235965">
    <property type="component" value="Unassembled WGS sequence"/>
</dbReference>
<dbReference type="AlphaFoldDB" id="A0A2J7PCN1"/>
<name>A0A2J7PCN1_9NEOP</name>
<feature type="chain" id="PRO_5014430819" description="Lipid-binding serum glycoprotein N-terminal domain-containing protein" evidence="2">
    <location>
        <begin position="22"/>
        <end position="467"/>
    </location>
</feature>
<reference evidence="3 4" key="1">
    <citation type="submission" date="2017-12" db="EMBL/GenBank/DDBJ databases">
        <title>Hemimetabolous genomes reveal molecular basis of termite eusociality.</title>
        <authorList>
            <person name="Harrison M.C."/>
            <person name="Jongepier E."/>
            <person name="Robertson H.M."/>
            <person name="Arning N."/>
            <person name="Bitard-Feildel T."/>
            <person name="Chao H."/>
            <person name="Childers C.P."/>
            <person name="Dinh H."/>
            <person name="Doddapaneni H."/>
            <person name="Dugan S."/>
            <person name="Gowin J."/>
            <person name="Greiner C."/>
            <person name="Han Y."/>
            <person name="Hu H."/>
            <person name="Hughes D.S.T."/>
            <person name="Huylmans A.-K."/>
            <person name="Kemena C."/>
            <person name="Kremer L.P.M."/>
            <person name="Lee S.L."/>
            <person name="Lopez-Ezquerra A."/>
            <person name="Mallet L."/>
            <person name="Monroy-Kuhn J.M."/>
            <person name="Moser A."/>
            <person name="Murali S.C."/>
            <person name="Muzny D.M."/>
            <person name="Otani S."/>
            <person name="Piulachs M.-D."/>
            <person name="Poelchau M."/>
            <person name="Qu J."/>
            <person name="Schaub F."/>
            <person name="Wada-Katsumata A."/>
            <person name="Worley K.C."/>
            <person name="Xie Q."/>
            <person name="Ylla G."/>
            <person name="Poulsen M."/>
            <person name="Gibbs R.A."/>
            <person name="Schal C."/>
            <person name="Richards S."/>
            <person name="Belles X."/>
            <person name="Korb J."/>
            <person name="Bornberg-Bauer E."/>
        </authorList>
    </citation>
    <scope>NUCLEOTIDE SEQUENCE [LARGE SCALE GENOMIC DNA]</scope>
    <source>
        <tissue evidence="3">Whole body</tissue>
    </source>
</reference>
<keyword evidence="4" id="KW-1185">Reference proteome</keyword>
<feature type="compositionally biased region" description="Basic and acidic residues" evidence="1">
    <location>
        <begin position="36"/>
        <end position="48"/>
    </location>
</feature>
<accession>A0A2J7PCN1</accession>
<dbReference type="InParanoid" id="A0A2J7PCN1"/>
<evidence type="ECO:0000256" key="1">
    <source>
        <dbReference type="SAM" id="MobiDB-lite"/>
    </source>
</evidence>
<evidence type="ECO:0000313" key="4">
    <source>
        <dbReference type="Proteomes" id="UP000235965"/>
    </source>
</evidence>
<dbReference type="InterPro" id="IPR020234">
    <property type="entry name" value="Mite_allergen_group-7"/>
</dbReference>
<gene>
    <name evidence="3" type="ORF">B7P43_G02151</name>
</gene>
<dbReference type="InterPro" id="IPR038602">
    <property type="entry name" value="Mite_allergen_7_sf"/>
</dbReference>
<evidence type="ECO:0000256" key="2">
    <source>
        <dbReference type="SAM" id="SignalP"/>
    </source>
</evidence>
<dbReference type="STRING" id="105785.A0A2J7PCN1"/>
<dbReference type="OrthoDB" id="8187668at2759"/>
<sequence length="467" mass="52464">MGHAHFYLALLFISGYFGVHASPTQSPVGRNVTHASVEEGGGKGKETQTHPQKYNSTESKSSSDEVKTSNRTVTPLEDLATSLDETTFVHLTNLQLSIPSDLDFGNINPDFSRMILNVNSSIKSVQIEGDYNIFAKNDVTLPIYGQGNITVRFSNVTVTGRTFLALTPAALLALDFDFLYIPEEITAQVVPFSETTSAEEVYLSKDIVSGTLASLINRKVEEQLDYYLEMHITLALSKINVFTVGHKNEQSVTNELLTQNVQIGDLFDGMLADVKKDILENRKDETNIPSFHRNFSEKLESVMANGTFSAERGWIIGLSTFKRSSNVSLVKSGEMFILSAILEFEDLQMGYDKYMATFLKSKITGKLDGYFIHKQFIIKVAMDPKEDGTCSSTLHEIRFFKTNGYRIQELTNIEAFDWLRIRINNWLIGYFKTEVVKDIENVLSTAVRNSLSRFDCGEYLPSFKILL</sequence>
<evidence type="ECO:0008006" key="5">
    <source>
        <dbReference type="Google" id="ProtNLM"/>
    </source>
</evidence>
<dbReference type="Pfam" id="PF16984">
    <property type="entry name" value="Grp7_allergen"/>
    <property type="match status" value="1"/>
</dbReference>
<protein>
    <recommendedName>
        <fullName evidence="5">Lipid-binding serum glycoprotein N-terminal domain-containing protein</fullName>
    </recommendedName>
</protein>
<feature type="signal peptide" evidence="2">
    <location>
        <begin position="1"/>
        <end position="21"/>
    </location>
</feature>
<dbReference type="EMBL" id="NEVH01027058">
    <property type="protein sequence ID" value="PNF14077.1"/>
    <property type="molecule type" value="Genomic_DNA"/>
</dbReference>
<evidence type="ECO:0000313" key="3">
    <source>
        <dbReference type="EMBL" id="PNF14077.1"/>
    </source>
</evidence>
<feature type="compositionally biased region" description="Polar residues" evidence="1">
    <location>
        <begin position="49"/>
        <end position="60"/>
    </location>
</feature>
<organism evidence="3 4">
    <name type="scientific">Cryptotermes secundus</name>
    <dbReference type="NCBI Taxonomy" id="105785"/>
    <lineage>
        <taxon>Eukaryota</taxon>
        <taxon>Metazoa</taxon>
        <taxon>Ecdysozoa</taxon>
        <taxon>Arthropoda</taxon>
        <taxon>Hexapoda</taxon>
        <taxon>Insecta</taxon>
        <taxon>Pterygota</taxon>
        <taxon>Neoptera</taxon>
        <taxon>Polyneoptera</taxon>
        <taxon>Dictyoptera</taxon>
        <taxon>Blattodea</taxon>
        <taxon>Blattoidea</taxon>
        <taxon>Termitoidae</taxon>
        <taxon>Kalotermitidae</taxon>
        <taxon>Cryptotermitinae</taxon>
        <taxon>Cryptotermes</taxon>
    </lineage>
</organism>
<comment type="caution">
    <text evidence="3">The sequence shown here is derived from an EMBL/GenBank/DDBJ whole genome shotgun (WGS) entry which is preliminary data.</text>
</comment>
<dbReference type="Gene3D" id="3.15.10.50">
    <property type="match status" value="1"/>
</dbReference>